<protein>
    <submittedName>
        <fullName evidence="1">DUF3775 domain-containing protein</fullName>
    </submittedName>
</protein>
<comment type="caution">
    <text evidence="1">The sequence shown here is derived from an EMBL/GenBank/DDBJ whole genome shotgun (WGS) entry which is preliminary data.</text>
</comment>
<dbReference type="EMBL" id="VNIM01000127">
    <property type="protein sequence ID" value="TVV70393.1"/>
    <property type="molecule type" value="Genomic_DNA"/>
</dbReference>
<gene>
    <name evidence="1" type="ORF">FOY91_19260</name>
</gene>
<sequence length="135" mass="14526">MELSVSLETVCRLIIRARELEAQVPAIETEEDADPTDSDDGMAVLEDEANESIEAEMTAALEDLADDQIAEVLALAWVGRGTYDASEWEDALEEANDPQAEDPIDQLLDMPMLAGLLDAGLAAFDLSCDGIGQID</sequence>
<organism evidence="1 2">
    <name type="scientific">Alterirhizorhabdus solaris</name>
    <dbReference type="NCBI Taxonomy" id="2529389"/>
    <lineage>
        <taxon>Bacteria</taxon>
        <taxon>Pseudomonadati</taxon>
        <taxon>Pseudomonadota</taxon>
        <taxon>Alphaproteobacteria</taxon>
        <taxon>Sphingomonadales</taxon>
        <taxon>Rhizorhabdaceae</taxon>
        <taxon>Alterirhizorhabdus</taxon>
    </lineage>
</organism>
<dbReference type="RefSeq" id="WP_145155380.1">
    <property type="nucleotide sequence ID" value="NZ_VNIM01000127.1"/>
</dbReference>
<reference evidence="1 2" key="1">
    <citation type="submission" date="2019-07" db="EMBL/GenBank/DDBJ databases">
        <title>Sphingomonas solaris sp. nov., isolated from a solar panel from Boston, Massachusetts.</title>
        <authorList>
            <person name="Tanner K."/>
            <person name="Pascual J."/>
            <person name="Mancuso C."/>
            <person name="Pereto J."/>
            <person name="Khalil A."/>
            <person name="Vilanova C."/>
        </authorList>
    </citation>
    <scope>NUCLEOTIDE SEQUENCE [LARGE SCALE GENOMIC DNA]</scope>
    <source>
        <strain evidence="1 2">R4DWN</strain>
    </source>
</reference>
<keyword evidence="2" id="KW-1185">Reference proteome</keyword>
<dbReference type="Pfam" id="PF12616">
    <property type="entry name" value="DUF3775"/>
    <property type="match status" value="1"/>
</dbReference>
<dbReference type="AlphaFoldDB" id="A0A558QTB3"/>
<accession>A0A558QTB3</accession>
<dbReference type="OrthoDB" id="5641374at2"/>
<dbReference type="Proteomes" id="UP000318681">
    <property type="component" value="Unassembled WGS sequence"/>
</dbReference>
<proteinExistence type="predicted"/>
<evidence type="ECO:0000313" key="1">
    <source>
        <dbReference type="EMBL" id="TVV70393.1"/>
    </source>
</evidence>
<dbReference type="InterPro" id="IPR022254">
    <property type="entry name" value="DUF3775"/>
</dbReference>
<evidence type="ECO:0000313" key="2">
    <source>
        <dbReference type="Proteomes" id="UP000318681"/>
    </source>
</evidence>
<name>A0A558QTB3_9SPHN</name>